<evidence type="ECO:0000256" key="15">
    <source>
        <dbReference type="SAM" id="MobiDB-lite"/>
    </source>
</evidence>
<reference evidence="19 20" key="1">
    <citation type="submission" date="2015-05" db="EMBL/GenBank/DDBJ databases">
        <title>Genome sequencing and analysis of members of genus Stenotrophomonas.</title>
        <authorList>
            <person name="Patil P.P."/>
            <person name="Midha S."/>
            <person name="Patil P.B."/>
        </authorList>
    </citation>
    <scope>NUCLEOTIDE SEQUENCE [LARGE SCALE GENOMIC DNA]</scope>
    <source>
        <strain evidence="19 20">DSM 21858</strain>
    </source>
</reference>
<feature type="region of interest" description="Disordered" evidence="15">
    <location>
        <begin position="601"/>
        <end position="623"/>
    </location>
</feature>
<dbReference type="InterPro" id="IPR014001">
    <property type="entry name" value="Helicase_ATP-bd"/>
</dbReference>
<keyword evidence="9 13" id="KW-0234">DNA repair</keyword>
<dbReference type="InterPro" id="IPR041471">
    <property type="entry name" value="UvrB_inter"/>
</dbReference>
<dbReference type="GO" id="GO:0009381">
    <property type="term" value="F:excinuclease ABC activity"/>
    <property type="evidence" value="ECO:0007669"/>
    <property type="project" value="UniProtKB-UniRule"/>
</dbReference>
<dbReference type="InterPro" id="IPR006935">
    <property type="entry name" value="Helicase/UvrB_N"/>
</dbReference>
<evidence type="ECO:0000256" key="6">
    <source>
        <dbReference type="ARBA" id="ARBA00022769"/>
    </source>
</evidence>
<dbReference type="SMART" id="SM00487">
    <property type="entry name" value="DEXDc"/>
    <property type="match status" value="1"/>
</dbReference>
<keyword evidence="3 13" id="KW-0963">Cytoplasm</keyword>
<dbReference type="RefSeq" id="WP_057659347.1">
    <property type="nucleotide sequence ID" value="NZ_LDJL01000011.1"/>
</dbReference>
<comment type="domain">
    <text evidence="13">The beta-hairpin motif is involved in DNA binding.</text>
</comment>
<evidence type="ECO:0000256" key="9">
    <source>
        <dbReference type="ARBA" id="ARBA00023204"/>
    </source>
</evidence>
<proteinExistence type="inferred from homology"/>
<evidence type="ECO:0000256" key="12">
    <source>
        <dbReference type="ARBA" id="ARBA00029504"/>
    </source>
</evidence>
<dbReference type="GO" id="GO:0006289">
    <property type="term" value="P:nucleotide-excision repair"/>
    <property type="evidence" value="ECO:0007669"/>
    <property type="project" value="UniProtKB-UniRule"/>
</dbReference>
<comment type="function">
    <text evidence="13">The UvrABC repair system catalyzes the recognition and processing of DNA lesions. A damage recognition complex composed of 2 UvrA and 2 UvrB subunits scans DNA for abnormalities. Upon binding of the UvrA(2)B(2) complex to a putative damaged site, the DNA wraps around one UvrB monomer. DNA wrap is dependent on ATP binding by UvrB and probably causes local melting of the DNA helix, facilitating insertion of UvrB beta-hairpin between the DNA strands. Then UvrB probes one DNA strand for the presence of a lesion. If a lesion is found the UvrA subunits dissociate and the UvrB-DNA preincision complex is formed. This complex is subsequently bound by UvrC and the second UvrB is released. If no lesion is found, the DNA wraps around the other UvrB subunit that will check the other stand for damage.</text>
</comment>
<protein>
    <recommendedName>
        <fullName evidence="12 13">UvrABC system protein B</fullName>
        <shortName evidence="13">Protein UvrB</shortName>
    </recommendedName>
    <alternativeName>
        <fullName evidence="13">Excinuclease ABC subunit B</fullName>
    </alternativeName>
</protein>
<dbReference type="GO" id="GO:0009432">
    <property type="term" value="P:SOS response"/>
    <property type="evidence" value="ECO:0007669"/>
    <property type="project" value="UniProtKB-UniRule"/>
</dbReference>
<evidence type="ECO:0000313" key="20">
    <source>
        <dbReference type="Proteomes" id="UP000052052"/>
    </source>
</evidence>
<dbReference type="Pfam" id="PF04851">
    <property type="entry name" value="ResIII"/>
    <property type="match status" value="1"/>
</dbReference>
<dbReference type="PROSITE" id="PS51192">
    <property type="entry name" value="HELICASE_ATP_BIND_1"/>
    <property type="match status" value="1"/>
</dbReference>
<dbReference type="CDD" id="cd17916">
    <property type="entry name" value="DEXHc_UvrB"/>
    <property type="match status" value="1"/>
</dbReference>
<dbReference type="InterPro" id="IPR001943">
    <property type="entry name" value="UVR_dom"/>
</dbReference>
<keyword evidence="8 13" id="KW-0267">Excision nuclease</keyword>
<evidence type="ECO:0000256" key="11">
    <source>
        <dbReference type="ARBA" id="ARBA00026033"/>
    </source>
</evidence>
<keyword evidence="10 13" id="KW-0742">SOS response</keyword>
<evidence type="ECO:0000256" key="14">
    <source>
        <dbReference type="RuleBase" id="RU003587"/>
    </source>
</evidence>
<feature type="binding site" evidence="13">
    <location>
        <begin position="39"/>
        <end position="46"/>
    </location>
    <ligand>
        <name>ATP</name>
        <dbReference type="ChEBI" id="CHEBI:30616"/>
    </ligand>
</feature>
<keyword evidence="4 13" id="KW-0547">Nucleotide-binding</keyword>
<keyword evidence="5 13" id="KW-0227">DNA damage</keyword>
<dbReference type="PATRIC" id="fig|344882.3.peg.811"/>
<evidence type="ECO:0000313" key="19">
    <source>
        <dbReference type="EMBL" id="KRG69153.1"/>
    </source>
</evidence>
<dbReference type="GO" id="GO:0003677">
    <property type="term" value="F:DNA binding"/>
    <property type="evidence" value="ECO:0007669"/>
    <property type="project" value="UniProtKB-UniRule"/>
</dbReference>
<dbReference type="Pfam" id="PF02151">
    <property type="entry name" value="UVR"/>
    <property type="match status" value="1"/>
</dbReference>
<comment type="similarity">
    <text evidence="2 13 14">Belongs to the UvrB family.</text>
</comment>
<dbReference type="EMBL" id="LDJL01000011">
    <property type="protein sequence ID" value="KRG69153.1"/>
    <property type="molecule type" value="Genomic_DNA"/>
</dbReference>
<dbReference type="InterPro" id="IPR001650">
    <property type="entry name" value="Helicase_C-like"/>
</dbReference>
<comment type="subunit">
    <text evidence="11 13 14">Forms a heterotetramer with UvrA during the search for lesions. Interacts with UvrC in an incision complex.</text>
</comment>
<evidence type="ECO:0000259" key="17">
    <source>
        <dbReference type="PROSITE" id="PS51192"/>
    </source>
</evidence>
<dbReference type="Pfam" id="PF17757">
    <property type="entry name" value="UvrB_inter"/>
    <property type="match status" value="1"/>
</dbReference>
<dbReference type="InterPro" id="IPR004807">
    <property type="entry name" value="UvrB"/>
</dbReference>
<dbReference type="Gene3D" id="6.10.140.240">
    <property type="match status" value="1"/>
</dbReference>
<dbReference type="NCBIfam" id="TIGR00631">
    <property type="entry name" value="uvrb"/>
    <property type="match status" value="1"/>
</dbReference>
<dbReference type="OrthoDB" id="9806651at2"/>
<dbReference type="CDD" id="cd18790">
    <property type="entry name" value="SF2_C_UvrB"/>
    <property type="match status" value="1"/>
</dbReference>
<feature type="compositionally biased region" description="Basic and acidic residues" evidence="15">
    <location>
        <begin position="601"/>
        <end position="610"/>
    </location>
</feature>
<dbReference type="Proteomes" id="UP000052052">
    <property type="component" value="Unassembled WGS sequence"/>
</dbReference>
<dbReference type="PANTHER" id="PTHR24029:SF0">
    <property type="entry name" value="UVRABC SYSTEM PROTEIN B"/>
    <property type="match status" value="1"/>
</dbReference>
<evidence type="ECO:0000256" key="8">
    <source>
        <dbReference type="ARBA" id="ARBA00022881"/>
    </source>
</evidence>
<dbReference type="PROSITE" id="PS51194">
    <property type="entry name" value="HELICASE_CTER"/>
    <property type="match status" value="1"/>
</dbReference>
<dbReference type="Pfam" id="PF00271">
    <property type="entry name" value="Helicase_C"/>
    <property type="match status" value="1"/>
</dbReference>
<dbReference type="GO" id="GO:0016887">
    <property type="term" value="F:ATP hydrolysis activity"/>
    <property type="evidence" value="ECO:0007669"/>
    <property type="project" value="InterPro"/>
</dbReference>
<dbReference type="PANTHER" id="PTHR24029">
    <property type="entry name" value="UVRABC SYSTEM PROTEIN B"/>
    <property type="match status" value="1"/>
</dbReference>
<dbReference type="GO" id="GO:0005524">
    <property type="term" value="F:ATP binding"/>
    <property type="evidence" value="ECO:0007669"/>
    <property type="project" value="UniProtKB-UniRule"/>
</dbReference>
<sequence>MTERFQLVSPYSPAGDQPQAIERLVENFEAGVAKQTLLGVTGSGKTYTIANVVQAVQRPTLVMAPNKTLAAQLYGEFKAFFPHNAVEYFVSYYDYYQPEAYVPSSDTFIEKDSSINEHIEQMRLSATKALLSRRDALVVGTVSAIYGLGAPEDYLSLRLILSRGEHIDQRELIRHLTQLQYTRNEFELSRGTFRVRGEVIDVHPAESDMEALRIELFDGEIEQLALFDPLTGETLRRIPRYTVYPKTHYATSRERVLSAVDTIKVELKERLEQLYSQNKLVEAQRLAQRTQYDLEMMAEVGFCSGIENYSRHLTGKAPGEPPPTLFDYLPPDALLVCDESHVSIPQIGAMYKGDRSRKETLVEFGFRLPSALDNRPLKFEEWEARSPRSIYVSATPGPYELRETEGQVTELVVRPTGLIDPEVEIRPVATQVDDLMSEINLRVAAGDRVLVTTLTKRMAENLTEYLGEHGIKVRYLHSDVDTVERVEIIRDLRLGKFDVLVGINLLREGLDMPEVSLVAILDADKEGFLRSTGSLIQTIGRAARNLRGKAILYADKMTRSMQAAIDETDRRRAKQVEYNAEHGITPKSVARPIVDILEGARSDVGNEGKSGRGRGRKVAEPAADYQALDPAQLANRIKALEAQMQQHARDLEFEEAARLRDQIHRLRDASLA</sequence>
<dbReference type="SUPFAM" id="SSF52540">
    <property type="entry name" value="P-loop containing nucleoside triphosphate hydrolases"/>
    <property type="match status" value="2"/>
</dbReference>
<evidence type="ECO:0000256" key="4">
    <source>
        <dbReference type="ARBA" id="ARBA00022741"/>
    </source>
</evidence>
<feature type="domain" description="Helicase C-terminal" evidence="18">
    <location>
        <begin position="431"/>
        <end position="584"/>
    </location>
</feature>
<evidence type="ECO:0000256" key="13">
    <source>
        <dbReference type="HAMAP-Rule" id="MF_00204"/>
    </source>
</evidence>
<dbReference type="GO" id="GO:0005737">
    <property type="term" value="C:cytoplasm"/>
    <property type="evidence" value="ECO:0007669"/>
    <property type="project" value="UniProtKB-SubCell"/>
</dbReference>
<evidence type="ECO:0000256" key="5">
    <source>
        <dbReference type="ARBA" id="ARBA00022763"/>
    </source>
</evidence>
<feature type="short sequence motif" description="Beta-hairpin" evidence="13">
    <location>
        <begin position="92"/>
        <end position="115"/>
    </location>
</feature>
<accession>A0A0R0CTU2</accession>
<keyword evidence="20" id="KW-1185">Reference proteome</keyword>
<dbReference type="AlphaFoldDB" id="A0A0R0CTU2"/>
<keyword evidence="7 13" id="KW-0067">ATP-binding</keyword>
<evidence type="ECO:0000256" key="10">
    <source>
        <dbReference type="ARBA" id="ARBA00023236"/>
    </source>
</evidence>
<dbReference type="GO" id="GO:0009380">
    <property type="term" value="C:excinuclease repair complex"/>
    <property type="evidence" value="ECO:0007669"/>
    <property type="project" value="InterPro"/>
</dbReference>
<dbReference type="FunFam" id="3.40.50.300:FF:000477">
    <property type="entry name" value="UvrABC system protein B"/>
    <property type="match status" value="1"/>
</dbReference>
<dbReference type="PROSITE" id="PS50151">
    <property type="entry name" value="UVR"/>
    <property type="match status" value="1"/>
</dbReference>
<evidence type="ECO:0000256" key="2">
    <source>
        <dbReference type="ARBA" id="ARBA00008533"/>
    </source>
</evidence>
<keyword evidence="6 13" id="KW-0228">DNA excision</keyword>
<dbReference type="Gene3D" id="3.40.50.300">
    <property type="entry name" value="P-loop containing nucleotide triphosphate hydrolases"/>
    <property type="match status" value="3"/>
</dbReference>
<dbReference type="NCBIfam" id="NF003673">
    <property type="entry name" value="PRK05298.1"/>
    <property type="match status" value="1"/>
</dbReference>
<dbReference type="InterPro" id="IPR036876">
    <property type="entry name" value="UVR_dom_sf"/>
</dbReference>
<evidence type="ECO:0000256" key="7">
    <source>
        <dbReference type="ARBA" id="ARBA00022840"/>
    </source>
</evidence>
<dbReference type="Gene3D" id="4.10.860.10">
    <property type="entry name" value="UVR domain"/>
    <property type="match status" value="1"/>
</dbReference>
<gene>
    <name evidence="13" type="primary">uvrB</name>
    <name evidence="19" type="ORF">ABB29_12190</name>
</gene>
<dbReference type="InterPro" id="IPR024759">
    <property type="entry name" value="UvrB_YAD/RRR_dom"/>
</dbReference>
<dbReference type="SMART" id="SM00490">
    <property type="entry name" value="HELICc"/>
    <property type="match status" value="1"/>
</dbReference>
<dbReference type="InterPro" id="IPR027417">
    <property type="entry name" value="P-loop_NTPase"/>
</dbReference>
<dbReference type="STRING" id="344882.ABB29_12190"/>
<dbReference type="HAMAP" id="MF_00204">
    <property type="entry name" value="UvrB"/>
    <property type="match status" value="1"/>
</dbReference>
<feature type="domain" description="Helicase ATP-binding" evidence="17">
    <location>
        <begin position="37"/>
        <end position="183"/>
    </location>
</feature>
<dbReference type="SUPFAM" id="SSF46600">
    <property type="entry name" value="C-terminal UvrC-binding domain of UvrB"/>
    <property type="match status" value="1"/>
</dbReference>
<evidence type="ECO:0000259" key="16">
    <source>
        <dbReference type="PROSITE" id="PS50151"/>
    </source>
</evidence>
<name>A0A0R0CTU2_9GAMM</name>
<evidence type="ECO:0000259" key="18">
    <source>
        <dbReference type="PROSITE" id="PS51194"/>
    </source>
</evidence>
<feature type="domain" description="UVR" evidence="16">
    <location>
        <begin position="634"/>
        <end position="669"/>
    </location>
</feature>
<dbReference type="Pfam" id="PF12344">
    <property type="entry name" value="UvrB"/>
    <property type="match status" value="1"/>
</dbReference>
<organism evidence="19 20">
    <name type="scientific">Pseudoxanthomonas dokdonensis</name>
    <dbReference type="NCBI Taxonomy" id="344882"/>
    <lineage>
        <taxon>Bacteria</taxon>
        <taxon>Pseudomonadati</taxon>
        <taxon>Pseudomonadota</taxon>
        <taxon>Gammaproteobacteria</taxon>
        <taxon>Lysobacterales</taxon>
        <taxon>Lysobacteraceae</taxon>
        <taxon>Pseudoxanthomonas</taxon>
    </lineage>
</organism>
<evidence type="ECO:0000256" key="3">
    <source>
        <dbReference type="ARBA" id="ARBA00022490"/>
    </source>
</evidence>
<evidence type="ECO:0000256" key="1">
    <source>
        <dbReference type="ARBA" id="ARBA00004496"/>
    </source>
</evidence>
<comment type="caution">
    <text evidence="19">The sequence shown here is derived from an EMBL/GenBank/DDBJ whole genome shotgun (WGS) entry which is preliminary data.</text>
</comment>
<comment type="subcellular location">
    <subcellularLocation>
        <location evidence="1 13 14">Cytoplasm</location>
    </subcellularLocation>
</comment>